<organism evidence="2 3">
    <name type="scientific">Nitrosospira multiformis</name>
    <dbReference type="NCBI Taxonomy" id="1231"/>
    <lineage>
        <taxon>Bacteria</taxon>
        <taxon>Pseudomonadati</taxon>
        <taxon>Pseudomonadota</taxon>
        <taxon>Betaproteobacteria</taxon>
        <taxon>Nitrosomonadales</taxon>
        <taxon>Nitrosomonadaceae</taxon>
        <taxon>Nitrosospira</taxon>
    </lineage>
</organism>
<sequence>MKLSDGEIIENYLLPARRFVEGATEKRKGRDWLENSGGYNSRQPQAKATLDATPAYNRASVRLGSPSLLKSPPAGVGARFAQMARSVKGEVRTAGTPAVITISIF</sequence>
<dbReference type="Proteomes" id="UP000183898">
    <property type="component" value="Unassembled WGS sequence"/>
</dbReference>
<name>A0A1H8P9I3_9PROT</name>
<dbReference type="EMBL" id="FOCT01000019">
    <property type="protein sequence ID" value="SEO38572.1"/>
    <property type="molecule type" value="Genomic_DNA"/>
</dbReference>
<accession>A0A1H8P9I3</accession>
<evidence type="ECO:0000313" key="3">
    <source>
        <dbReference type="Proteomes" id="UP000183898"/>
    </source>
</evidence>
<reference evidence="2 3" key="1">
    <citation type="submission" date="2016-10" db="EMBL/GenBank/DDBJ databases">
        <authorList>
            <person name="de Groot N.N."/>
        </authorList>
    </citation>
    <scope>NUCLEOTIDE SEQUENCE [LARGE SCALE GENOMIC DNA]</scope>
    <source>
        <strain evidence="2 3">Nl18</strain>
    </source>
</reference>
<gene>
    <name evidence="2" type="ORF">SAMN05216404_11961</name>
</gene>
<evidence type="ECO:0000313" key="2">
    <source>
        <dbReference type="EMBL" id="SEO38572.1"/>
    </source>
</evidence>
<dbReference type="RefSeq" id="WP_074749053.1">
    <property type="nucleotide sequence ID" value="NZ_FOCT01000019.1"/>
</dbReference>
<evidence type="ECO:0000256" key="1">
    <source>
        <dbReference type="SAM" id="MobiDB-lite"/>
    </source>
</evidence>
<proteinExistence type="predicted"/>
<feature type="compositionally biased region" description="Polar residues" evidence="1">
    <location>
        <begin position="37"/>
        <end position="46"/>
    </location>
</feature>
<protein>
    <submittedName>
        <fullName evidence="2">Uncharacterized protein</fullName>
    </submittedName>
</protein>
<dbReference type="AlphaFoldDB" id="A0A1H8P9I3"/>
<feature type="region of interest" description="Disordered" evidence="1">
    <location>
        <begin position="25"/>
        <end position="52"/>
    </location>
</feature>